<protein>
    <submittedName>
        <fullName evidence="2">Uncharacterized protein</fullName>
    </submittedName>
</protein>
<accession>A0A5N6S2B1</accession>
<feature type="compositionally biased region" description="Basic and acidic residues" evidence="1">
    <location>
        <begin position="1"/>
        <end position="10"/>
    </location>
</feature>
<feature type="compositionally biased region" description="Polar residues" evidence="1">
    <location>
        <begin position="22"/>
        <end position="32"/>
    </location>
</feature>
<name>A0A5N6S2B1_9BIFI</name>
<proteinExistence type="predicted"/>
<reference evidence="2 3" key="1">
    <citation type="submission" date="2018-04" db="EMBL/GenBank/DDBJ databases">
        <authorList>
            <person name="Eckel V.P."/>
            <person name="Vogel R.F."/>
        </authorList>
    </citation>
    <scope>NUCLEOTIDE SEQUENCE [LARGE SCALE GENOMIC DNA]</scope>
    <source>
        <strain evidence="3">TMW 2.1764</strain>
    </source>
</reference>
<evidence type="ECO:0000313" key="3">
    <source>
        <dbReference type="Proteomes" id="UP000325415"/>
    </source>
</evidence>
<sequence>MGHFHTEPRSNDQPSAADYHSQAPSANWEISTQPRRVPTRVCRLRCWQENRTLPVHGTARASVHCCTITQLKSSYNPHSPITPTARSTTQRTPTTSVGVLTDIWYRFRYTSALLNDSIARRHRRNRQIRASPRSWPADPWGPARIRIQPCLRHRAS</sequence>
<evidence type="ECO:0000256" key="1">
    <source>
        <dbReference type="SAM" id="MobiDB-lite"/>
    </source>
</evidence>
<keyword evidence="3" id="KW-1185">Reference proteome</keyword>
<feature type="region of interest" description="Disordered" evidence="1">
    <location>
        <begin position="1"/>
        <end position="32"/>
    </location>
</feature>
<gene>
    <name evidence="2" type="ORF">DDE84_09230</name>
</gene>
<organism evidence="2 3">
    <name type="scientific">Bifidobacterium tibiigranuli</name>
    <dbReference type="NCBI Taxonomy" id="2172043"/>
    <lineage>
        <taxon>Bacteria</taxon>
        <taxon>Bacillati</taxon>
        <taxon>Actinomycetota</taxon>
        <taxon>Actinomycetes</taxon>
        <taxon>Bifidobacteriales</taxon>
        <taxon>Bifidobacteriaceae</taxon>
        <taxon>Bifidobacterium</taxon>
    </lineage>
</organism>
<dbReference type="Proteomes" id="UP000325415">
    <property type="component" value="Unassembled WGS sequence"/>
</dbReference>
<evidence type="ECO:0000313" key="2">
    <source>
        <dbReference type="EMBL" id="KAE8127194.1"/>
    </source>
</evidence>
<dbReference type="AlphaFoldDB" id="A0A5N6S2B1"/>
<dbReference type="EMBL" id="QDAG01000009">
    <property type="protein sequence ID" value="KAE8127194.1"/>
    <property type="molecule type" value="Genomic_DNA"/>
</dbReference>
<comment type="caution">
    <text evidence="2">The sequence shown here is derived from an EMBL/GenBank/DDBJ whole genome shotgun (WGS) entry which is preliminary data.</text>
</comment>